<dbReference type="EMBL" id="CH476616">
    <property type="protein sequence ID" value="EEP79851.1"/>
    <property type="molecule type" value="Genomic_DNA"/>
</dbReference>
<sequence>MRRDGQPEANFVRIERRSLRPRVERDLGVLHNCDLLPVLRSNKARRDLGDEWRPWALWSAEGMPRSKMVAAVNLSTRASKHARWDLLCYTDGEQHRGQWGDMSQDWRQCNRPIGGNGERHQKQRASAEDGSEHAGRSQGTIVGVLDGMAGGHGPIRPHETGPGAILEPGN</sequence>
<keyword evidence="3" id="KW-1185">Reference proteome</keyword>
<dbReference type="VEuPathDB" id="FungiDB:UREG_04697"/>
<reference evidence="3" key="1">
    <citation type="journal article" date="2009" name="Genome Res.">
        <title>Comparative genomic analyses of the human fungal pathogens Coccidioides and their relatives.</title>
        <authorList>
            <person name="Sharpton T.J."/>
            <person name="Stajich J.E."/>
            <person name="Rounsley S.D."/>
            <person name="Gardner M.J."/>
            <person name="Wortman J.R."/>
            <person name="Jordar V.S."/>
            <person name="Maiti R."/>
            <person name="Kodira C.D."/>
            <person name="Neafsey D.E."/>
            <person name="Zeng Q."/>
            <person name="Hung C.-Y."/>
            <person name="McMahan C."/>
            <person name="Muszewska A."/>
            <person name="Grynberg M."/>
            <person name="Mandel M.A."/>
            <person name="Kellner E.M."/>
            <person name="Barker B.M."/>
            <person name="Galgiani J.N."/>
            <person name="Orbach M.J."/>
            <person name="Kirkland T.N."/>
            <person name="Cole G.T."/>
            <person name="Henn M.R."/>
            <person name="Birren B.W."/>
            <person name="Taylor J.W."/>
        </authorList>
    </citation>
    <scope>NUCLEOTIDE SEQUENCE [LARGE SCALE GENOMIC DNA]</scope>
    <source>
        <strain evidence="3">UAMH 1704</strain>
    </source>
</reference>
<evidence type="ECO:0000313" key="2">
    <source>
        <dbReference type="EMBL" id="EEP79851.1"/>
    </source>
</evidence>
<protein>
    <submittedName>
        <fullName evidence="2">Uncharacterized protein</fullName>
    </submittedName>
</protein>
<feature type="region of interest" description="Disordered" evidence="1">
    <location>
        <begin position="109"/>
        <end position="170"/>
    </location>
</feature>
<evidence type="ECO:0000256" key="1">
    <source>
        <dbReference type="SAM" id="MobiDB-lite"/>
    </source>
</evidence>
<proteinExistence type="predicted"/>
<dbReference type="KEGG" id="ure:UREG_04697"/>
<dbReference type="RefSeq" id="XP_002545180.1">
    <property type="nucleotide sequence ID" value="XM_002545134.1"/>
</dbReference>
<evidence type="ECO:0000313" key="3">
    <source>
        <dbReference type="Proteomes" id="UP000002058"/>
    </source>
</evidence>
<name>C4JQE3_UNCRE</name>
<dbReference type="Proteomes" id="UP000002058">
    <property type="component" value="Unassembled WGS sequence"/>
</dbReference>
<organism evidence="2 3">
    <name type="scientific">Uncinocarpus reesii (strain UAMH 1704)</name>
    <dbReference type="NCBI Taxonomy" id="336963"/>
    <lineage>
        <taxon>Eukaryota</taxon>
        <taxon>Fungi</taxon>
        <taxon>Dikarya</taxon>
        <taxon>Ascomycota</taxon>
        <taxon>Pezizomycotina</taxon>
        <taxon>Eurotiomycetes</taxon>
        <taxon>Eurotiomycetidae</taxon>
        <taxon>Onygenales</taxon>
        <taxon>Onygenaceae</taxon>
        <taxon>Uncinocarpus</taxon>
    </lineage>
</organism>
<accession>C4JQE3</accession>
<dbReference type="HOGENOM" id="CLU_1571777_0_0_1"/>
<dbReference type="GeneID" id="8440084"/>
<feature type="compositionally biased region" description="Basic and acidic residues" evidence="1">
    <location>
        <begin position="117"/>
        <end position="135"/>
    </location>
</feature>
<dbReference type="InParanoid" id="C4JQE3"/>
<dbReference type="AlphaFoldDB" id="C4JQE3"/>
<gene>
    <name evidence="2" type="ORF">UREG_04697</name>
</gene>